<keyword evidence="3" id="KW-1185">Reference proteome</keyword>
<proteinExistence type="predicted"/>
<evidence type="ECO:0000256" key="1">
    <source>
        <dbReference type="SAM" id="MobiDB-lite"/>
    </source>
</evidence>
<feature type="region of interest" description="Disordered" evidence="1">
    <location>
        <begin position="86"/>
        <end position="125"/>
    </location>
</feature>
<dbReference type="Proteomes" id="UP000076720">
    <property type="component" value="Chromosome"/>
</dbReference>
<organism evidence="2 3">
    <name type="scientific">Streptomyces ambofaciens</name>
    <dbReference type="NCBI Taxonomy" id="1889"/>
    <lineage>
        <taxon>Bacteria</taxon>
        <taxon>Bacillati</taxon>
        <taxon>Actinomycetota</taxon>
        <taxon>Actinomycetes</taxon>
        <taxon>Kitasatosporales</taxon>
        <taxon>Streptomycetaceae</taxon>
        <taxon>Streptomyces</taxon>
    </lineage>
</organism>
<reference evidence="3" key="1">
    <citation type="submission" date="2015-10" db="EMBL/GenBank/DDBJ databases">
        <title>Complete genome sequence of Streptomyces ambofaciens DSM 40697.</title>
        <authorList>
            <person name="Thibessard A."/>
            <person name="Leblond P."/>
        </authorList>
    </citation>
    <scope>NUCLEOTIDE SEQUENCE [LARGE SCALE GENOMIC DNA]</scope>
    <source>
        <strain evidence="3">DSM 40697</strain>
    </source>
</reference>
<evidence type="ECO:0000313" key="2">
    <source>
        <dbReference type="EMBL" id="ANB05838.1"/>
    </source>
</evidence>
<accession>A0ABM6AX11</accession>
<sequence length="125" mass="14183">MSAAGLRARGWTAEMVRRLLGEPDLLRTHPYLRSAPPTRLYAVDRVEAVERGAAFRAAAAAAARRSTARRGTVRLRKRELRARISARRGGERRWGEERRWGNSDAQAARRTDDREVDRPPPQEPT</sequence>
<reference evidence="2 3" key="2">
    <citation type="journal article" date="2016" name="Genome Announc.">
        <title>Complete Genome Sequence of Streptomyces ambofaciens DSM 40697, a Paradigm for Genome Plasticity Studies.</title>
        <authorList>
            <person name="Thibessard A."/>
            <person name="Leblond P."/>
        </authorList>
    </citation>
    <scope>NUCLEOTIDE SEQUENCE [LARGE SCALE GENOMIC DNA]</scope>
    <source>
        <strain evidence="2 3">DSM 40697</strain>
    </source>
</reference>
<name>A0ABM6AX11_STRAM</name>
<protein>
    <submittedName>
        <fullName evidence="2">Uncharacterized protein</fullName>
    </submittedName>
</protein>
<dbReference type="EMBL" id="CP012949">
    <property type="protein sequence ID" value="ANB05838.1"/>
    <property type="molecule type" value="Genomic_DNA"/>
</dbReference>
<gene>
    <name evidence="2" type="ORF">SAM40697_1878</name>
</gene>
<feature type="compositionally biased region" description="Basic and acidic residues" evidence="1">
    <location>
        <begin position="88"/>
        <end position="125"/>
    </location>
</feature>
<evidence type="ECO:0000313" key="3">
    <source>
        <dbReference type="Proteomes" id="UP000076720"/>
    </source>
</evidence>